<keyword evidence="3" id="KW-1185">Reference proteome</keyword>
<evidence type="ECO:0000256" key="1">
    <source>
        <dbReference type="SAM" id="SignalP"/>
    </source>
</evidence>
<reference evidence="2 3" key="1">
    <citation type="submission" date="2024-05" db="EMBL/GenBank/DDBJ databases">
        <title>Sphingomonas sp. HF-S3 16S ribosomal RNA gene Genome sequencing and assembly.</title>
        <authorList>
            <person name="Lee H."/>
        </authorList>
    </citation>
    <scope>NUCLEOTIDE SEQUENCE [LARGE SCALE GENOMIC DNA]</scope>
    <source>
        <strain evidence="2 3">HF-S3</strain>
    </source>
</reference>
<sequence length="199" mass="21544">MKRSAISGSALLAIFAASHASAQSAKTVPQSVIAALPAGHVVRAAACSDGFDPPSRICIVAAVRRNEAGLRPAPARPLLVYRLAAGKAVLIDRNDDVVLRADEGGQCDPFDDEQGSIAVSGRSFTVENGVACGQHWTDFITFRFDPARRAFLWRSEIYESWRLNESNAPDAEALVSDGRTVRRADPRKPIRLGAYRSRK</sequence>
<dbReference type="RefSeq" id="WP_346245284.1">
    <property type="nucleotide sequence ID" value="NZ_JBDIZK010000002.1"/>
</dbReference>
<keyword evidence="1" id="KW-0732">Signal</keyword>
<dbReference type="Proteomes" id="UP001427805">
    <property type="component" value="Unassembled WGS sequence"/>
</dbReference>
<feature type="chain" id="PRO_5045059225" description="Lipoprotein" evidence="1">
    <location>
        <begin position="23"/>
        <end position="199"/>
    </location>
</feature>
<proteinExistence type="predicted"/>
<evidence type="ECO:0000313" key="2">
    <source>
        <dbReference type="EMBL" id="MEN3746279.1"/>
    </source>
</evidence>
<organism evidence="2 3">
    <name type="scientific">Sphingomonas rustica</name>
    <dbReference type="NCBI Taxonomy" id="3103142"/>
    <lineage>
        <taxon>Bacteria</taxon>
        <taxon>Pseudomonadati</taxon>
        <taxon>Pseudomonadota</taxon>
        <taxon>Alphaproteobacteria</taxon>
        <taxon>Sphingomonadales</taxon>
        <taxon>Sphingomonadaceae</taxon>
        <taxon>Sphingomonas</taxon>
    </lineage>
</organism>
<name>A0ABV0B3Y2_9SPHN</name>
<evidence type="ECO:0000313" key="3">
    <source>
        <dbReference type="Proteomes" id="UP001427805"/>
    </source>
</evidence>
<dbReference type="EMBL" id="JBDIZK010000002">
    <property type="protein sequence ID" value="MEN3746279.1"/>
    <property type="molecule type" value="Genomic_DNA"/>
</dbReference>
<feature type="signal peptide" evidence="1">
    <location>
        <begin position="1"/>
        <end position="22"/>
    </location>
</feature>
<accession>A0ABV0B3Y2</accession>
<gene>
    <name evidence="2" type="ORF">TPR58_03800</name>
</gene>
<evidence type="ECO:0008006" key="4">
    <source>
        <dbReference type="Google" id="ProtNLM"/>
    </source>
</evidence>
<protein>
    <recommendedName>
        <fullName evidence="4">Lipoprotein</fullName>
    </recommendedName>
</protein>
<comment type="caution">
    <text evidence="2">The sequence shown here is derived from an EMBL/GenBank/DDBJ whole genome shotgun (WGS) entry which is preliminary data.</text>
</comment>